<reference evidence="4" key="1">
    <citation type="submission" date="2016-05" db="EMBL/GenBank/DDBJ databases">
        <authorList>
            <person name="Lavstsen T."/>
            <person name="Jespersen J.S."/>
        </authorList>
    </citation>
    <scope>NUCLEOTIDE SEQUENCE [LARGE SCALE GENOMIC DNA]</scope>
</reference>
<dbReference type="Pfam" id="PF16661">
    <property type="entry name" value="Lactamase_B_6"/>
    <property type="match status" value="1"/>
</dbReference>
<dbReference type="Gene3D" id="3.40.50.10890">
    <property type="match status" value="1"/>
</dbReference>
<reference evidence="5 7" key="3">
    <citation type="submission" date="2016-06" db="EMBL/GenBank/DDBJ databases">
        <authorList>
            <consortium name="Pathogen Informatics"/>
        </authorList>
    </citation>
    <scope>NUCLEOTIDE SEQUENCE [LARGE SCALE GENOMIC DNA]</scope>
</reference>
<dbReference type="KEGG" id="pmal:PMUG01_08025100"/>
<accession>A0A1A8VY96</accession>
<dbReference type="PANTHER" id="PTHR46094">
    <property type="entry name" value="INTEGRATOR COMPLEX SUBUNIT 9"/>
    <property type="match status" value="1"/>
</dbReference>
<dbReference type="Proteomes" id="UP000219813">
    <property type="component" value="Chromosome 8"/>
</dbReference>
<reference evidence="6" key="2">
    <citation type="submission" date="2016-05" db="EMBL/GenBank/DDBJ databases">
        <authorList>
            <person name="Naeem Raeece"/>
        </authorList>
    </citation>
    <scope>NUCLEOTIDE SEQUENCE [LARGE SCALE GENOMIC DNA]</scope>
</reference>
<gene>
    <name evidence="5" type="primary">PmUG01_08025100</name>
    <name evidence="4" type="ORF">PMALA_009480</name>
    <name evidence="5" type="ORF">PMUG01_08025100</name>
</gene>
<feature type="domain" description="Metallo-beta-lactamase" evidence="3">
    <location>
        <begin position="72"/>
        <end position="220"/>
    </location>
</feature>
<evidence type="ECO:0000313" key="6">
    <source>
        <dbReference type="Proteomes" id="UP000078597"/>
    </source>
</evidence>
<sequence>MNDSFEMIKLCGSDHVSSHLIKIGSFNILCDMPLNHEEILNLKKKDITRNNSDREKELDEQYISITNMEVHSSSNKLLLSISNIPIKIHIILISCIECFMGLPIFCKYFDISDTHIICTKPIFTFSMCAVENLQTKENYLPEWNEEINETNFNENIFNSSDDYFDLKLSFKNSLHLLSYKEKISFKQNDEIVHITLYSSGYSLGSCNFFIATDFLNILVINKSTYNIKRHPSPFDSSCLSKADFVLFTSYYSSNHFYNFSLNQKEEEHIARGNKPPNSYNDKLLVDKADSKRATCSGTISSSLNGNTPEQKEIKEKIKKKVNVCIERTYKDSLNKICSIVLRTIKSKGCVIIPVDLHFLYFLELVELIGVIISKYLTKEEQVLIFGIISNISNVIHQADLCAEWVEESRKKKCSKSSNPQGPFSIDTMIKNNRLIIGNDTNDICKYFRYPCVCFIQDSTLRFFESSVLLEKWAKDSNNSIILVDPYYDPISVLYPFHIYHKNINAYYCPLLWDINERNILDIINANTNKKCVYVLPHTLRSMFKKDQSNWEIYPQNVHEYCGPNKNDTPEGVNTVIPNNPDDYDDKRNINATQNSRTYSYTSHGITNNVIYLYPLKKREIVFNSFLHFHKKMHPIRFTVDGTQKLEKVLRKIDDFYCANVKCTYLRNFFGDIIKEDNIEELIDEDKDDQKGKEDVGKKTIINEILTNERKIGLMFGSINEQEILNNLVQYGYSKNDLTINYSQNIKLDVDQTKYLWCIGINSINSKIIGYTKYDIEVFSSNTKLRQQITEILHKLSKSF</sequence>
<evidence type="ECO:0000313" key="7">
    <source>
        <dbReference type="Proteomes" id="UP000219813"/>
    </source>
</evidence>
<dbReference type="AlphaFoldDB" id="A0A1A8VY96"/>
<organism evidence="4 6">
    <name type="scientific">Plasmodium malariae</name>
    <dbReference type="NCBI Taxonomy" id="5858"/>
    <lineage>
        <taxon>Eukaryota</taxon>
        <taxon>Sar</taxon>
        <taxon>Alveolata</taxon>
        <taxon>Apicomplexa</taxon>
        <taxon>Aconoidasida</taxon>
        <taxon>Haemosporida</taxon>
        <taxon>Plasmodiidae</taxon>
        <taxon>Plasmodium</taxon>
        <taxon>Plasmodium (Plasmodium)</taxon>
    </lineage>
</organism>
<dbReference type="InterPro" id="IPR001279">
    <property type="entry name" value="Metallo-B-lactamas"/>
</dbReference>
<dbReference type="GeneID" id="39868233"/>
<evidence type="ECO:0000256" key="2">
    <source>
        <dbReference type="ARBA" id="ARBA00023242"/>
    </source>
</evidence>
<keyword evidence="7" id="KW-1185">Reference proteome</keyword>
<protein>
    <submittedName>
        <fullName evidence="5">Small subunit rRNA synthesis-associated protein, putative</fullName>
    </submittedName>
</protein>
<dbReference type="OMA" id="CVCFVQD"/>
<dbReference type="RefSeq" id="XP_028861097.1">
    <property type="nucleotide sequence ID" value="XM_029004405.1"/>
</dbReference>
<dbReference type="OrthoDB" id="5600060at2759"/>
<keyword evidence="2" id="KW-0539">Nucleus</keyword>
<dbReference type="GO" id="GO:0032039">
    <property type="term" value="C:integrator complex"/>
    <property type="evidence" value="ECO:0007669"/>
    <property type="project" value="InterPro"/>
</dbReference>
<dbReference type="GO" id="GO:0034472">
    <property type="term" value="P:snRNA 3'-end processing"/>
    <property type="evidence" value="ECO:0007669"/>
    <property type="project" value="TreeGrafter"/>
</dbReference>
<evidence type="ECO:0000313" key="4">
    <source>
        <dbReference type="EMBL" id="SBS84346.1"/>
    </source>
</evidence>
<dbReference type="EMBL" id="LT594629">
    <property type="protein sequence ID" value="SCN12126.1"/>
    <property type="molecule type" value="Genomic_DNA"/>
</dbReference>
<dbReference type="InterPro" id="IPR036866">
    <property type="entry name" value="RibonucZ/Hydroxyglut_hydro"/>
</dbReference>
<dbReference type="EMBL" id="FLQW01000516">
    <property type="protein sequence ID" value="SBS84346.1"/>
    <property type="molecule type" value="Genomic_DNA"/>
</dbReference>
<proteinExistence type="predicted"/>
<name>A0A1A8VY96_PLAMA</name>
<dbReference type="VEuPathDB" id="PlasmoDB:PmUG01_08025100"/>
<comment type="subcellular location">
    <subcellularLocation>
        <location evidence="1">Nucleus</location>
    </subcellularLocation>
</comment>
<dbReference type="Gene3D" id="3.60.15.10">
    <property type="entry name" value="Ribonuclease Z/Hydroxyacylglutathione hydrolase-like"/>
    <property type="match status" value="1"/>
</dbReference>
<evidence type="ECO:0000256" key="1">
    <source>
        <dbReference type="ARBA" id="ARBA00004123"/>
    </source>
</evidence>
<evidence type="ECO:0000313" key="5">
    <source>
        <dbReference type="EMBL" id="SCN12126.1"/>
    </source>
</evidence>
<dbReference type="Proteomes" id="UP000078597">
    <property type="component" value="Unassembled WGS sequence"/>
</dbReference>
<dbReference type="InterPro" id="IPR027074">
    <property type="entry name" value="Integrator_9su"/>
</dbReference>
<evidence type="ECO:0000259" key="3">
    <source>
        <dbReference type="Pfam" id="PF16661"/>
    </source>
</evidence>
<dbReference type="PANTHER" id="PTHR46094:SF1">
    <property type="entry name" value="INTEGRATOR COMPLEX SUBUNIT 9"/>
    <property type="match status" value="1"/>
</dbReference>
<dbReference type="SUPFAM" id="SSF56281">
    <property type="entry name" value="Metallo-hydrolase/oxidoreductase"/>
    <property type="match status" value="1"/>
</dbReference>